<proteinExistence type="predicted"/>
<dbReference type="EMBL" id="JAAGWY010000001">
    <property type="protein sequence ID" value="NEN05222.1"/>
    <property type="molecule type" value="Genomic_DNA"/>
</dbReference>
<keyword evidence="1" id="KW-0472">Membrane</keyword>
<gene>
    <name evidence="2" type="ORF">G3T36_04990</name>
</gene>
<accession>A0A6L9XUY1</accession>
<protein>
    <submittedName>
        <fullName evidence="2">Uncharacterized protein</fullName>
    </submittedName>
</protein>
<keyword evidence="1" id="KW-1133">Transmembrane helix</keyword>
<keyword evidence="3" id="KW-1185">Reference proteome</keyword>
<dbReference type="Proteomes" id="UP000474967">
    <property type="component" value="Unassembled WGS sequence"/>
</dbReference>
<reference evidence="2 3" key="1">
    <citation type="journal article" date="2014" name="J. Microbiol.">
        <title>Diaminobutyricibacter tongyongensis gen. nov., sp. nov. and Homoserinibacter gongjuensis gen. nov., sp. nov. belong to the family Microbacteriaceae.</title>
        <authorList>
            <person name="Kim S.J."/>
            <person name="Ahn J.H."/>
            <person name="Weon H.Y."/>
            <person name="Hamada M."/>
            <person name="Suzuki K."/>
            <person name="Kwon S.W."/>
        </authorList>
    </citation>
    <scope>NUCLEOTIDE SEQUENCE [LARGE SCALE GENOMIC DNA]</scope>
    <source>
        <strain evidence="2 3">NBRC 108724</strain>
    </source>
</reference>
<keyword evidence="1" id="KW-0812">Transmembrane</keyword>
<evidence type="ECO:0000313" key="3">
    <source>
        <dbReference type="Proteomes" id="UP000474967"/>
    </source>
</evidence>
<evidence type="ECO:0000256" key="1">
    <source>
        <dbReference type="SAM" id="Phobius"/>
    </source>
</evidence>
<organism evidence="2 3">
    <name type="scientific">Leifsonia tongyongensis</name>
    <dbReference type="NCBI Taxonomy" id="1268043"/>
    <lineage>
        <taxon>Bacteria</taxon>
        <taxon>Bacillati</taxon>
        <taxon>Actinomycetota</taxon>
        <taxon>Actinomycetes</taxon>
        <taxon>Micrococcales</taxon>
        <taxon>Microbacteriaceae</taxon>
        <taxon>Leifsonia</taxon>
    </lineage>
</organism>
<sequence>MTEAQTWTVIGVLAATLIGTCGLMARFATNLLQQSIGRVLDQIDALDQRIEARFTGLDYRFELIDRRFEMIDHRFEALEVRLTERIDALDARIGVRIDALDSRIDVLDRDVQAIANRAFGGASAAGS</sequence>
<feature type="transmembrane region" description="Helical" evidence="1">
    <location>
        <begin position="6"/>
        <end position="28"/>
    </location>
</feature>
<dbReference type="Gene3D" id="1.20.1270.70">
    <property type="entry name" value="Designed single chain three-helix bundle"/>
    <property type="match status" value="1"/>
</dbReference>
<dbReference type="RefSeq" id="WP_163288418.1">
    <property type="nucleotide sequence ID" value="NZ_JAAGWY010000001.1"/>
</dbReference>
<name>A0A6L9XUY1_9MICO</name>
<dbReference type="AlphaFoldDB" id="A0A6L9XUY1"/>
<evidence type="ECO:0000313" key="2">
    <source>
        <dbReference type="EMBL" id="NEN05222.1"/>
    </source>
</evidence>
<comment type="caution">
    <text evidence="2">The sequence shown here is derived from an EMBL/GenBank/DDBJ whole genome shotgun (WGS) entry which is preliminary data.</text>
</comment>